<dbReference type="InterPro" id="IPR021827">
    <property type="entry name" value="Nup186/Nup192/Nup205"/>
</dbReference>
<evidence type="ECO:0008006" key="3">
    <source>
        <dbReference type="Google" id="ProtNLM"/>
    </source>
</evidence>
<dbReference type="PANTHER" id="PTHR31344">
    <property type="entry name" value="NUCLEAR PORE COMPLEX PROTEIN NUP205"/>
    <property type="match status" value="1"/>
</dbReference>
<evidence type="ECO:0000313" key="2">
    <source>
        <dbReference type="Proteomes" id="UP001151760"/>
    </source>
</evidence>
<accession>A0ABQ4Z1Z6</accession>
<keyword evidence="2" id="KW-1185">Reference proteome</keyword>
<proteinExistence type="predicted"/>
<protein>
    <recommendedName>
        <fullName evidence="3">C2 NT-type domain-containing protein</fullName>
    </recommendedName>
</protein>
<dbReference type="EMBL" id="BQNB010010878">
    <property type="protein sequence ID" value="GJS83140.1"/>
    <property type="molecule type" value="Genomic_DNA"/>
</dbReference>
<gene>
    <name evidence="1" type="ORF">Tco_0749681</name>
</gene>
<dbReference type="Proteomes" id="UP001151760">
    <property type="component" value="Unassembled WGS sequence"/>
</dbReference>
<sequence length="280" mass="31131">MGMDLRLLPHYSLNIFQFRSVLLQWEHGGKSSGIMSIKTGEGDTFLKNCIEFNMYEPRRDKTVKGQLLATVVVDFAEYGIVKDGLEVGVPVNCKRTFSNTIQRMLFLWIEVVDKSDRVRFDLMNEENIEETESASVTDDDVSSQSSMAAISLTSRSNGSLNPQKEVLVQDKTVIKLVAEAKDDLGSEVNDAGDQQLYLPVSSTDESLNEQQSRILAEGKRLKREPWTLGLCSKKAGKGVGITELGMTGISLGKWQVFSIPSPVLSFWLCFSSFSWLSVPA</sequence>
<name>A0ABQ4Z1Z6_9ASTR</name>
<evidence type="ECO:0000313" key="1">
    <source>
        <dbReference type="EMBL" id="GJS83140.1"/>
    </source>
</evidence>
<dbReference type="PANTHER" id="PTHR31344:SF15">
    <property type="entry name" value="EEIG1_EHBP1 PROTEIN AMINO-TERMINAL DOMAIN PROTEIN"/>
    <property type="match status" value="1"/>
</dbReference>
<organism evidence="1 2">
    <name type="scientific">Tanacetum coccineum</name>
    <dbReference type="NCBI Taxonomy" id="301880"/>
    <lineage>
        <taxon>Eukaryota</taxon>
        <taxon>Viridiplantae</taxon>
        <taxon>Streptophyta</taxon>
        <taxon>Embryophyta</taxon>
        <taxon>Tracheophyta</taxon>
        <taxon>Spermatophyta</taxon>
        <taxon>Magnoliopsida</taxon>
        <taxon>eudicotyledons</taxon>
        <taxon>Gunneridae</taxon>
        <taxon>Pentapetalae</taxon>
        <taxon>asterids</taxon>
        <taxon>campanulids</taxon>
        <taxon>Asterales</taxon>
        <taxon>Asteraceae</taxon>
        <taxon>Asteroideae</taxon>
        <taxon>Anthemideae</taxon>
        <taxon>Anthemidinae</taxon>
        <taxon>Tanacetum</taxon>
    </lineage>
</organism>
<reference evidence="1" key="2">
    <citation type="submission" date="2022-01" db="EMBL/GenBank/DDBJ databases">
        <authorList>
            <person name="Yamashiro T."/>
            <person name="Shiraishi A."/>
            <person name="Satake H."/>
            <person name="Nakayama K."/>
        </authorList>
    </citation>
    <scope>NUCLEOTIDE SEQUENCE</scope>
</reference>
<reference evidence="1" key="1">
    <citation type="journal article" date="2022" name="Int. J. Mol. Sci.">
        <title>Draft Genome of Tanacetum Coccineum: Genomic Comparison of Closely Related Tanacetum-Family Plants.</title>
        <authorList>
            <person name="Yamashiro T."/>
            <person name="Shiraishi A."/>
            <person name="Nakayama K."/>
            <person name="Satake H."/>
        </authorList>
    </citation>
    <scope>NUCLEOTIDE SEQUENCE</scope>
</reference>
<comment type="caution">
    <text evidence="1">The sequence shown here is derived from an EMBL/GenBank/DDBJ whole genome shotgun (WGS) entry which is preliminary data.</text>
</comment>